<evidence type="ECO:0000256" key="3">
    <source>
        <dbReference type="ARBA" id="ARBA00023180"/>
    </source>
</evidence>
<keyword evidence="2" id="KW-0808">Transferase</keyword>
<evidence type="ECO:0000256" key="1">
    <source>
        <dbReference type="ARBA" id="ARBA00022676"/>
    </source>
</evidence>
<dbReference type="STRING" id="582667.SAMN05192568_1005239"/>
<name>A0A1I4I5G4_9HYPH</name>
<dbReference type="Pfam" id="PF04577">
    <property type="entry name" value="Glyco_transf_61"/>
    <property type="match status" value="1"/>
</dbReference>
<accession>A0A1I4I5G4</accession>
<dbReference type="Proteomes" id="UP000199048">
    <property type="component" value="Unassembled WGS sequence"/>
</dbReference>
<keyword evidence="3" id="KW-0325">Glycoprotein</keyword>
<protein>
    <recommendedName>
        <fullName evidence="4">Glycosyltransferase 61 catalytic domain-containing protein</fullName>
    </recommendedName>
</protein>
<keyword evidence="6" id="KW-1185">Reference proteome</keyword>
<dbReference type="RefSeq" id="WP_092038690.1">
    <property type="nucleotide sequence ID" value="NZ_FOTK01000005.1"/>
</dbReference>
<evidence type="ECO:0000259" key="4">
    <source>
        <dbReference type="Pfam" id="PF04577"/>
    </source>
</evidence>
<dbReference type="EMBL" id="FOTK01000005">
    <property type="protein sequence ID" value="SFL48956.1"/>
    <property type="molecule type" value="Genomic_DNA"/>
</dbReference>
<evidence type="ECO:0000313" key="6">
    <source>
        <dbReference type="Proteomes" id="UP000199048"/>
    </source>
</evidence>
<dbReference type="InterPro" id="IPR007657">
    <property type="entry name" value="Glycosyltransferase_61"/>
</dbReference>
<evidence type="ECO:0000313" key="5">
    <source>
        <dbReference type="EMBL" id="SFL48956.1"/>
    </source>
</evidence>
<feature type="domain" description="Glycosyltransferase 61 catalytic" evidence="4">
    <location>
        <begin position="340"/>
        <end position="527"/>
    </location>
</feature>
<keyword evidence="1" id="KW-0328">Glycosyltransferase</keyword>
<evidence type="ECO:0000256" key="2">
    <source>
        <dbReference type="ARBA" id="ARBA00022679"/>
    </source>
</evidence>
<gene>
    <name evidence="5" type="ORF">SAMN05192568_1005239</name>
</gene>
<dbReference type="AlphaFoldDB" id="A0A1I4I5G4"/>
<proteinExistence type="predicted"/>
<organism evidence="5 6">
    <name type="scientific">Methylobacterium pseudosasicola</name>
    <dbReference type="NCBI Taxonomy" id="582667"/>
    <lineage>
        <taxon>Bacteria</taxon>
        <taxon>Pseudomonadati</taxon>
        <taxon>Pseudomonadota</taxon>
        <taxon>Alphaproteobacteria</taxon>
        <taxon>Hyphomicrobiales</taxon>
        <taxon>Methylobacteriaceae</taxon>
        <taxon>Methylobacterium</taxon>
    </lineage>
</organism>
<dbReference type="PANTHER" id="PTHR20961">
    <property type="entry name" value="GLYCOSYLTRANSFERASE"/>
    <property type="match status" value="1"/>
</dbReference>
<dbReference type="GO" id="GO:0016757">
    <property type="term" value="F:glycosyltransferase activity"/>
    <property type="evidence" value="ECO:0007669"/>
    <property type="project" value="UniProtKB-KW"/>
</dbReference>
<dbReference type="OrthoDB" id="7169123at2"/>
<reference evidence="6" key="1">
    <citation type="submission" date="2016-10" db="EMBL/GenBank/DDBJ databases">
        <authorList>
            <person name="Varghese N."/>
            <person name="Submissions S."/>
        </authorList>
    </citation>
    <scope>NUCLEOTIDE SEQUENCE [LARGE SCALE GENOMIC DNA]</scope>
    <source>
        <strain evidence="6">BL36</strain>
    </source>
</reference>
<sequence length="590" mass="65010">MRDDFRRILTQANRTNGAATLDTIEGALAALTEERAETAAQHLATLAFRYQGEDSFDLAARAYGLAAQASRARAALYHLAAIRTGIVDRCQRQAFDGVEDLLEALCEAKAAAGDRGQDDPSLVQIAWDYELAGEAESAVRCYLLAQIARDSLGGQVLTVDGDTLERKIRNLRSLQMTALAEAGHHEEAQALHERTRATLGLGQVRIYDIMSARQATAQGEGDYRELVPGRRIAEPEIHFLEGPVALTSVCGTLDAPPQYVARFKDCLTFPRSNIVLQGSRLIYDLAAHPDSGIADIKDGKNTDQIMTAVYGAGRALVEEPAEIRTLEFGLMMFGLQSKNYGHWLLEFVPRMLWFNDPACPAGFPICIDDHMPATHRQIVELLDTRGRPILPLPAQAVRFRELGVAPVPTFFPFDARPDVPVYDSVWPKDVLGAMRRAVLDRLAARGVDLRPTGRRIVLSRKGFTQRQLVNEAEIINALARYGFEVVYPEKLSFIEQIALYHSADVIVGSASSAMTNTIFCNDRARVVALIHENRSFNFRGYTSMIGSSGAEVLYIRGTTVPGEKTHPFHANYTVPPQQVLRGLERVGVGP</sequence>
<dbReference type="InterPro" id="IPR049625">
    <property type="entry name" value="Glyco_transf_61_cat"/>
</dbReference>